<proteinExistence type="inferred from homology"/>
<dbReference type="AlphaFoldDB" id="A0A9W7C6W6"/>
<evidence type="ECO:0000313" key="8">
    <source>
        <dbReference type="Proteomes" id="UP001165160"/>
    </source>
</evidence>
<dbReference type="PANTHER" id="PTHR11266:SF17">
    <property type="entry name" value="PROTEIN MPV17"/>
    <property type="match status" value="1"/>
</dbReference>
<name>A0A9W7C6W6_9STRA</name>
<feature type="transmembrane region" description="Helical" evidence="6">
    <location>
        <begin position="148"/>
        <end position="169"/>
    </location>
</feature>
<comment type="similarity">
    <text evidence="2 6">Belongs to the peroxisomal membrane protein PXMP2/4 family.</text>
</comment>
<evidence type="ECO:0000313" key="7">
    <source>
        <dbReference type="EMBL" id="GMI02982.1"/>
    </source>
</evidence>
<organism evidence="7 8">
    <name type="scientific">Triparma verrucosa</name>
    <dbReference type="NCBI Taxonomy" id="1606542"/>
    <lineage>
        <taxon>Eukaryota</taxon>
        <taxon>Sar</taxon>
        <taxon>Stramenopiles</taxon>
        <taxon>Ochrophyta</taxon>
        <taxon>Bolidophyceae</taxon>
        <taxon>Parmales</taxon>
        <taxon>Triparmaceae</taxon>
        <taxon>Triparma</taxon>
    </lineage>
</organism>
<feature type="transmembrane region" description="Helical" evidence="6">
    <location>
        <begin position="6"/>
        <end position="28"/>
    </location>
</feature>
<evidence type="ECO:0000256" key="6">
    <source>
        <dbReference type="RuleBase" id="RU363053"/>
    </source>
</evidence>
<dbReference type="Pfam" id="PF04117">
    <property type="entry name" value="Mpv17_PMP22"/>
    <property type="match status" value="1"/>
</dbReference>
<sequence length="202" mass="23258">MFSRELLKPLFINCVSGIMLAAAADLLAQVMKIDFTSDVKVFENPYLMAFKTKRERFSKWVSNFRTNMGTVDLTRMAGFALFGLAVKGFIQFYYYGFFIDKITNGNCILSTMFDQLIYVPALYYPLYFTCTGLFQGRSIRESLSYYKSSFVNLCLASIVFWTPIQILNFKLIPVLWRNIVVLFSAFVWTLLLSLNADPAKDE</sequence>
<accession>A0A9W7C6W6</accession>
<dbReference type="Proteomes" id="UP001165160">
    <property type="component" value="Unassembled WGS sequence"/>
</dbReference>
<reference evidence="8" key="1">
    <citation type="journal article" date="2023" name="Commun. Biol.">
        <title>Genome analysis of Parmales, the sister group of diatoms, reveals the evolutionary specialization of diatoms from phago-mixotrophs to photoautotrophs.</title>
        <authorList>
            <person name="Ban H."/>
            <person name="Sato S."/>
            <person name="Yoshikawa S."/>
            <person name="Yamada K."/>
            <person name="Nakamura Y."/>
            <person name="Ichinomiya M."/>
            <person name="Sato N."/>
            <person name="Blanc-Mathieu R."/>
            <person name="Endo H."/>
            <person name="Kuwata A."/>
            <person name="Ogata H."/>
        </authorList>
    </citation>
    <scope>NUCLEOTIDE SEQUENCE [LARGE SCALE GENOMIC DNA]</scope>
    <source>
        <strain evidence="8">NIES 3699</strain>
    </source>
</reference>
<keyword evidence="4 6" id="KW-1133">Transmembrane helix</keyword>
<evidence type="ECO:0000256" key="4">
    <source>
        <dbReference type="ARBA" id="ARBA00022989"/>
    </source>
</evidence>
<dbReference type="GO" id="GO:0016020">
    <property type="term" value="C:membrane"/>
    <property type="evidence" value="ECO:0007669"/>
    <property type="project" value="UniProtKB-SubCell"/>
</dbReference>
<dbReference type="GO" id="GO:0005737">
    <property type="term" value="C:cytoplasm"/>
    <property type="evidence" value="ECO:0007669"/>
    <property type="project" value="TreeGrafter"/>
</dbReference>
<comment type="caution">
    <text evidence="7">The sequence shown here is derived from an EMBL/GenBank/DDBJ whole genome shotgun (WGS) entry which is preliminary data.</text>
</comment>
<keyword evidence="8" id="KW-1185">Reference proteome</keyword>
<gene>
    <name evidence="7" type="ORF">TrVE_jg9718</name>
</gene>
<feature type="transmembrane region" description="Helical" evidence="6">
    <location>
        <begin position="76"/>
        <end position="96"/>
    </location>
</feature>
<evidence type="ECO:0000256" key="2">
    <source>
        <dbReference type="ARBA" id="ARBA00006824"/>
    </source>
</evidence>
<comment type="subcellular location">
    <subcellularLocation>
        <location evidence="1">Membrane</location>
        <topology evidence="1">Multi-pass membrane protein</topology>
    </subcellularLocation>
</comment>
<feature type="transmembrane region" description="Helical" evidence="6">
    <location>
        <begin position="116"/>
        <end position="136"/>
    </location>
</feature>
<evidence type="ECO:0000256" key="5">
    <source>
        <dbReference type="ARBA" id="ARBA00023136"/>
    </source>
</evidence>
<dbReference type="EMBL" id="BRXX01000293">
    <property type="protein sequence ID" value="GMI02982.1"/>
    <property type="molecule type" value="Genomic_DNA"/>
</dbReference>
<dbReference type="PANTHER" id="PTHR11266">
    <property type="entry name" value="PEROXISOMAL MEMBRANE PROTEIN 2, PXMP2 MPV17"/>
    <property type="match status" value="1"/>
</dbReference>
<keyword evidence="5 6" id="KW-0472">Membrane</keyword>
<feature type="transmembrane region" description="Helical" evidence="6">
    <location>
        <begin position="175"/>
        <end position="194"/>
    </location>
</feature>
<evidence type="ECO:0000256" key="3">
    <source>
        <dbReference type="ARBA" id="ARBA00022692"/>
    </source>
</evidence>
<protein>
    <submittedName>
        <fullName evidence="7">Uncharacterized protein</fullName>
    </submittedName>
</protein>
<keyword evidence="3 6" id="KW-0812">Transmembrane</keyword>
<dbReference type="InterPro" id="IPR007248">
    <property type="entry name" value="Mpv17_PMP22"/>
</dbReference>
<evidence type="ECO:0000256" key="1">
    <source>
        <dbReference type="ARBA" id="ARBA00004141"/>
    </source>
</evidence>